<keyword evidence="5" id="KW-1185">Reference proteome</keyword>
<sequence>MTDDCGDYTAQLPASDLEALCSRIASCAVKMDPYEQLAVMQSFGMNPDSPEDMQILYAGVQIALSRVPREKKTSRSPSPDRDFGRSHLNVPKDVDVHDLAEPTLQARRICIPHKRITSFGTKQLPDSTDGDLALHDIQVSLGKMQISQKLASKRGGMCDSLHDERSSRAAPYVHKTIKSATKMAKRYSLDRNSSGPHDAKDFIGQKQRNPDDLLVCLWDRATCKAVIPSGRDEDIFEHLAHHHGFVISGAPVLKKMCQWGEKCHIYVHDADMVNHIARKGRGEDHCRFDEYRCKLCFKFFSNIDKLVGHVVKSHKAVALH</sequence>
<comment type="caution">
    <text evidence="4">The sequence shown here is derived from an EMBL/GenBank/DDBJ whole genome shotgun (WGS) entry which is preliminary data.</text>
</comment>
<evidence type="ECO:0000313" key="5">
    <source>
        <dbReference type="Proteomes" id="UP000567179"/>
    </source>
</evidence>
<dbReference type="AlphaFoldDB" id="A0A8H5BK90"/>
<keyword evidence="1" id="KW-0863">Zinc-finger</keyword>
<feature type="region of interest" description="Disordered" evidence="2">
    <location>
        <begin position="67"/>
        <end position="89"/>
    </location>
</feature>
<proteinExistence type="predicted"/>
<evidence type="ECO:0000313" key="4">
    <source>
        <dbReference type="EMBL" id="KAF5323692.1"/>
    </source>
</evidence>
<keyword evidence="1" id="KW-0479">Metal-binding</keyword>
<feature type="domain" description="C2H2-type" evidence="3">
    <location>
        <begin position="291"/>
        <end position="314"/>
    </location>
</feature>
<gene>
    <name evidence="4" type="ORF">D9619_012886</name>
</gene>
<dbReference type="PROSITE" id="PS50157">
    <property type="entry name" value="ZINC_FINGER_C2H2_2"/>
    <property type="match status" value="1"/>
</dbReference>
<evidence type="ECO:0000256" key="1">
    <source>
        <dbReference type="PROSITE-ProRule" id="PRU00042"/>
    </source>
</evidence>
<dbReference type="InterPro" id="IPR013087">
    <property type="entry name" value="Znf_C2H2_type"/>
</dbReference>
<evidence type="ECO:0000259" key="3">
    <source>
        <dbReference type="PROSITE" id="PS50157"/>
    </source>
</evidence>
<evidence type="ECO:0000256" key="2">
    <source>
        <dbReference type="SAM" id="MobiDB-lite"/>
    </source>
</evidence>
<accession>A0A8H5BK90</accession>
<protein>
    <recommendedName>
        <fullName evidence="3">C2H2-type domain-containing protein</fullName>
    </recommendedName>
</protein>
<dbReference type="PROSITE" id="PS00028">
    <property type="entry name" value="ZINC_FINGER_C2H2_1"/>
    <property type="match status" value="1"/>
</dbReference>
<dbReference type="GO" id="GO:0008270">
    <property type="term" value="F:zinc ion binding"/>
    <property type="evidence" value="ECO:0007669"/>
    <property type="project" value="UniProtKB-KW"/>
</dbReference>
<dbReference type="Proteomes" id="UP000567179">
    <property type="component" value="Unassembled WGS sequence"/>
</dbReference>
<dbReference type="EMBL" id="JAACJJ010000017">
    <property type="protein sequence ID" value="KAF5323692.1"/>
    <property type="molecule type" value="Genomic_DNA"/>
</dbReference>
<name>A0A8H5BK90_9AGAR</name>
<keyword evidence="1" id="KW-0862">Zinc</keyword>
<reference evidence="4 5" key="1">
    <citation type="journal article" date="2020" name="ISME J.">
        <title>Uncovering the hidden diversity of litter-decomposition mechanisms in mushroom-forming fungi.</title>
        <authorList>
            <person name="Floudas D."/>
            <person name="Bentzer J."/>
            <person name="Ahren D."/>
            <person name="Johansson T."/>
            <person name="Persson P."/>
            <person name="Tunlid A."/>
        </authorList>
    </citation>
    <scope>NUCLEOTIDE SEQUENCE [LARGE SCALE GENOMIC DNA]</scope>
    <source>
        <strain evidence="4 5">CBS 101986</strain>
    </source>
</reference>
<organism evidence="4 5">
    <name type="scientific">Psilocybe cf. subviscida</name>
    <dbReference type="NCBI Taxonomy" id="2480587"/>
    <lineage>
        <taxon>Eukaryota</taxon>
        <taxon>Fungi</taxon>
        <taxon>Dikarya</taxon>
        <taxon>Basidiomycota</taxon>
        <taxon>Agaricomycotina</taxon>
        <taxon>Agaricomycetes</taxon>
        <taxon>Agaricomycetidae</taxon>
        <taxon>Agaricales</taxon>
        <taxon>Agaricineae</taxon>
        <taxon>Strophariaceae</taxon>
        <taxon>Psilocybe</taxon>
    </lineage>
</organism>